<dbReference type="Gene3D" id="1.10.1330.10">
    <property type="entry name" value="Dockerin domain"/>
    <property type="match status" value="1"/>
</dbReference>
<dbReference type="InterPro" id="IPR016134">
    <property type="entry name" value="Dockerin_dom"/>
</dbReference>
<dbReference type="PROSITE" id="PS00448">
    <property type="entry name" value="CLOS_CELLULOSOME_RPT"/>
    <property type="match status" value="1"/>
</dbReference>
<accession>A0A3B0XCI1</accession>
<keyword evidence="1" id="KW-0732">Signal</keyword>
<dbReference type="InterPro" id="IPR002105">
    <property type="entry name" value="Dockerin_1_rpt"/>
</dbReference>
<dbReference type="SUPFAM" id="SSF81296">
    <property type="entry name" value="E set domains"/>
    <property type="match status" value="1"/>
</dbReference>
<dbReference type="CDD" id="cd02851">
    <property type="entry name" value="E_set_GO_C"/>
    <property type="match status" value="1"/>
</dbReference>
<dbReference type="Gene3D" id="2.130.10.80">
    <property type="entry name" value="Galactose oxidase/kelch, beta-propeller"/>
    <property type="match status" value="1"/>
</dbReference>
<dbReference type="GO" id="GO:0004553">
    <property type="term" value="F:hydrolase activity, hydrolyzing O-glycosyl compounds"/>
    <property type="evidence" value="ECO:0007669"/>
    <property type="project" value="InterPro"/>
</dbReference>
<dbReference type="EMBL" id="UOFH01000069">
    <property type="protein sequence ID" value="VAW59289.1"/>
    <property type="molecule type" value="Genomic_DNA"/>
</dbReference>
<dbReference type="InterPro" id="IPR013783">
    <property type="entry name" value="Ig-like_fold"/>
</dbReference>
<evidence type="ECO:0000313" key="3">
    <source>
        <dbReference type="EMBL" id="VAW59289.1"/>
    </source>
</evidence>
<dbReference type="InterPro" id="IPR011043">
    <property type="entry name" value="Gal_Oxase/kelch_b-propeller"/>
</dbReference>
<dbReference type="InterPro" id="IPR028974">
    <property type="entry name" value="TSP_type-3_rpt"/>
</dbReference>
<name>A0A3B0XCI1_9ZZZZ</name>
<dbReference type="SUPFAM" id="SSF50965">
    <property type="entry name" value="Galactose oxidase, central domain"/>
    <property type="match status" value="1"/>
</dbReference>
<dbReference type="InterPro" id="IPR014756">
    <property type="entry name" value="Ig_E-set"/>
</dbReference>
<feature type="domain" description="Dockerin" evidence="2">
    <location>
        <begin position="551"/>
        <end position="614"/>
    </location>
</feature>
<gene>
    <name evidence="3" type="ORF">MNBD_GAMMA08-306</name>
</gene>
<dbReference type="SUPFAM" id="SSF103647">
    <property type="entry name" value="TSP type-3 repeat"/>
    <property type="match status" value="1"/>
</dbReference>
<dbReference type="PANTHER" id="PTHR32208:SF21">
    <property type="entry name" value="LOW QUALITY PROTEIN: ALDEHYDE OXIDASE GLOX-LIKE"/>
    <property type="match status" value="1"/>
</dbReference>
<dbReference type="AlphaFoldDB" id="A0A3B0XCI1"/>
<protein>
    <recommendedName>
        <fullName evidence="2">Dockerin domain-containing protein</fullName>
    </recommendedName>
</protein>
<evidence type="ECO:0000256" key="1">
    <source>
        <dbReference type="ARBA" id="ARBA00022729"/>
    </source>
</evidence>
<dbReference type="PANTHER" id="PTHR32208">
    <property type="entry name" value="SECRETED PROTEIN-RELATED"/>
    <property type="match status" value="1"/>
</dbReference>
<dbReference type="PROSITE" id="PS51766">
    <property type="entry name" value="DOCKERIN"/>
    <property type="match status" value="1"/>
</dbReference>
<dbReference type="GO" id="GO:0005509">
    <property type="term" value="F:calcium ion binding"/>
    <property type="evidence" value="ECO:0007669"/>
    <property type="project" value="InterPro"/>
</dbReference>
<dbReference type="GO" id="GO:0000272">
    <property type="term" value="P:polysaccharide catabolic process"/>
    <property type="evidence" value="ECO:0007669"/>
    <property type="project" value="InterPro"/>
</dbReference>
<dbReference type="InterPro" id="IPR009880">
    <property type="entry name" value="Glyoxal_oxidase_N"/>
</dbReference>
<dbReference type="Gene3D" id="2.60.40.10">
    <property type="entry name" value="Immunoglobulins"/>
    <property type="match status" value="1"/>
</dbReference>
<dbReference type="InterPro" id="IPR015202">
    <property type="entry name" value="GO-like_E_set"/>
</dbReference>
<dbReference type="InterPro" id="IPR036439">
    <property type="entry name" value="Dockerin_dom_sf"/>
</dbReference>
<dbReference type="InterPro" id="IPR037293">
    <property type="entry name" value="Gal_Oxidase_central_sf"/>
</dbReference>
<sequence>MIISEYPPFFETKKLNLFKVILILLLSTLLLFSYTKPVSAANGTACAGLGPFGLPGLDLPPEQIGEWGEVLTFPVPAIHSIVLSSGKVLFWLNALPPYLFDPLTETYEVAQSPAFDTSVDFFCAGHATMADGRVMVAGGTVTGAGTTGIPDAFIFDPVTETWEKTASMAESRWYPTITTLLDGRILSTSGRIIPGSPSINALFPEIYDPELGTWTTLTSAGRNQPLYPFTYALPDGTAVDSGPGNVYTLDVASEEPIWTRITNIIFTSGGAGESSAMYKINQILKIGSVDSVTGDLDRALVLDMSQPSPAWREIPPMNFPRRRADIVLLANGKAMVTGGAIATQNDHDCAVYASEIWDPETEEFTVVASQDQARIYHSTSVLLPDGRILTSGGEGVSGGKTAEIYSPPYLFKGVRPVISNMPTAANYGTSFTVDTADAPDIASISLLRPAAITHNFDENQRFLSLDFTVGEGQLTVTAPAAENTPPGDYMLFLINTNGAVSVAKFIRLTAIDTDLDGIFDHEDNCTLAANGPLILDAGGNSQLDTDNDGFGNMCDADLNNDNIVNSLDLGLFKIRFSTTDADADINGDGIVNSLDLGLFKSLFFKPPGPSGPLP</sequence>
<organism evidence="3">
    <name type="scientific">hydrothermal vent metagenome</name>
    <dbReference type="NCBI Taxonomy" id="652676"/>
    <lineage>
        <taxon>unclassified sequences</taxon>
        <taxon>metagenomes</taxon>
        <taxon>ecological metagenomes</taxon>
    </lineage>
</organism>
<dbReference type="Pfam" id="PF09118">
    <property type="entry name" value="GO-like_E_set"/>
    <property type="match status" value="1"/>
</dbReference>
<evidence type="ECO:0000259" key="2">
    <source>
        <dbReference type="PROSITE" id="PS51766"/>
    </source>
</evidence>
<proteinExistence type="predicted"/>
<dbReference type="Pfam" id="PF07250">
    <property type="entry name" value="Glyoxal_oxid_N"/>
    <property type="match status" value="1"/>
</dbReference>
<reference evidence="3" key="1">
    <citation type="submission" date="2018-06" db="EMBL/GenBank/DDBJ databases">
        <authorList>
            <person name="Zhirakovskaya E."/>
        </authorList>
    </citation>
    <scope>NUCLEOTIDE SEQUENCE</scope>
</reference>